<dbReference type="InterPro" id="IPR038522">
    <property type="entry name" value="T4/T6SS_DotU_sf"/>
</dbReference>
<accession>A0ABS8QBT9</accession>
<evidence type="ECO:0000259" key="2">
    <source>
        <dbReference type="Pfam" id="PF09850"/>
    </source>
</evidence>
<feature type="transmembrane region" description="Helical" evidence="1">
    <location>
        <begin position="202"/>
        <end position="222"/>
    </location>
</feature>
<evidence type="ECO:0000313" key="3">
    <source>
        <dbReference type="EMBL" id="MCD2518416.1"/>
    </source>
</evidence>
<feature type="domain" description="Type IV / VI secretion system DotU" evidence="2">
    <location>
        <begin position="26"/>
        <end position="224"/>
    </location>
</feature>
<protein>
    <submittedName>
        <fullName evidence="3">Type IVB secretion system protein IcmH/DotU</fullName>
    </submittedName>
</protein>
<sequence>MNTMTAPSLIGAGPVPATESQAPQTLLDLMYDGFYALFMLKNGNAPKNDGEFAARMTQFLDEFGRAAKRQGASSDDIDASKYAFCAAVDEIILRSRFTIADRWATNPLQLTLFGDQLAGENFFNRLEALRARGSAHLEALEVFHMCLLLGFQGRYALEGSEKLNYYTSRLGEEIARMKGKRGGFAPHAERPDQVVHKLRNDLPLWVLFTVFALICALGYIGLRTTLAGNTEQRMAAHNDVVKMAPRQANLTITLP</sequence>
<dbReference type="PANTHER" id="PTHR38033:SF1">
    <property type="entry name" value="DOTU FAMILY TYPE IV_VI SECRETION SYSTEM PROTEIN"/>
    <property type="match status" value="1"/>
</dbReference>
<dbReference type="Gene3D" id="1.25.40.590">
    <property type="entry name" value="Type IV / VI secretion system, DotU"/>
    <property type="match status" value="1"/>
</dbReference>
<dbReference type="PANTHER" id="PTHR38033">
    <property type="entry name" value="MEMBRANE PROTEIN-RELATED"/>
    <property type="match status" value="1"/>
</dbReference>
<keyword evidence="1" id="KW-0472">Membrane</keyword>
<proteinExistence type="predicted"/>
<evidence type="ECO:0000256" key="1">
    <source>
        <dbReference type="SAM" id="Phobius"/>
    </source>
</evidence>
<dbReference type="RefSeq" id="WP_231059704.1">
    <property type="nucleotide sequence ID" value="NZ_JAJNOC010000007.1"/>
</dbReference>
<name>A0ABS8QBT9_9BURK</name>
<comment type="caution">
    <text evidence="3">The sequence shown here is derived from an EMBL/GenBank/DDBJ whole genome shotgun (WGS) entry which is preliminary data.</text>
</comment>
<organism evidence="3 4">
    <name type="scientific">Massilia phyllostachyos</name>
    <dbReference type="NCBI Taxonomy" id="2898585"/>
    <lineage>
        <taxon>Bacteria</taxon>
        <taxon>Pseudomonadati</taxon>
        <taxon>Pseudomonadota</taxon>
        <taxon>Betaproteobacteria</taxon>
        <taxon>Burkholderiales</taxon>
        <taxon>Oxalobacteraceae</taxon>
        <taxon>Telluria group</taxon>
        <taxon>Massilia</taxon>
    </lineage>
</organism>
<dbReference type="NCBIfam" id="TIGR03349">
    <property type="entry name" value="IV_VI_DotU"/>
    <property type="match status" value="1"/>
</dbReference>
<dbReference type="Pfam" id="PF09850">
    <property type="entry name" value="DotU"/>
    <property type="match status" value="1"/>
</dbReference>
<dbReference type="InterPro" id="IPR017732">
    <property type="entry name" value="T4/T6SS_DotU"/>
</dbReference>
<reference evidence="3" key="1">
    <citation type="submission" date="2021-11" db="EMBL/GenBank/DDBJ databases">
        <title>The complete genome of Massilia sp sp. G4R7.</title>
        <authorList>
            <person name="Liu L."/>
            <person name="Yue J."/>
            <person name="Yuan J."/>
            <person name="Yang F."/>
            <person name="Li L."/>
        </authorList>
    </citation>
    <scope>NUCLEOTIDE SEQUENCE</scope>
    <source>
        <strain evidence="3">G4R7</strain>
    </source>
</reference>
<dbReference type="NCBIfam" id="NF038228">
    <property type="entry name" value="IcmH_DotU_IVB"/>
    <property type="match status" value="1"/>
</dbReference>
<gene>
    <name evidence="3" type="primary">icmH</name>
    <name evidence="3" type="ORF">LQ564_19120</name>
</gene>
<evidence type="ECO:0000313" key="4">
    <source>
        <dbReference type="Proteomes" id="UP001179361"/>
    </source>
</evidence>
<keyword evidence="4" id="KW-1185">Reference proteome</keyword>
<keyword evidence="1" id="KW-1133">Transmembrane helix</keyword>
<dbReference type="Proteomes" id="UP001179361">
    <property type="component" value="Unassembled WGS sequence"/>
</dbReference>
<keyword evidence="1" id="KW-0812">Transmembrane</keyword>
<dbReference type="EMBL" id="JAJNOC010000007">
    <property type="protein sequence ID" value="MCD2518416.1"/>
    <property type="molecule type" value="Genomic_DNA"/>
</dbReference>